<dbReference type="STRING" id="456320.Mvol_0734"/>
<protein>
    <submittedName>
        <fullName evidence="2">Uncharacterized protein</fullName>
    </submittedName>
</protein>
<reference evidence="2 3" key="1">
    <citation type="submission" date="2010-05" db="EMBL/GenBank/DDBJ databases">
        <title>Complete sequence of Methanococcus voltae A3.</title>
        <authorList>
            <consortium name="US DOE Joint Genome Institute"/>
            <person name="Lucas S."/>
            <person name="Copeland A."/>
            <person name="Lapidus A."/>
            <person name="Cheng J.-F."/>
            <person name="Bruce D."/>
            <person name="Goodwin L."/>
            <person name="Pitluck S."/>
            <person name="Lowry S."/>
            <person name="Clum A."/>
            <person name="Land M."/>
            <person name="Hauser L."/>
            <person name="Kyrpides N."/>
            <person name="Mikhailova N."/>
            <person name="Whitman W.B."/>
            <person name="Woyke T."/>
        </authorList>
    </citation>
    <scope>NUCLEOTIDE SEQUENCE [LARGE SCALE GENOMIC DNA]</scope>
    <source>
        <strain evidence="3">ATCC BAA-1334 / A3</strain>
    </source>
</reference>
<feature type="transmembrane region" description="Helical" evidence="1">
    <location>
        <begin position="71"/>
        <end position="91"/>
    </location>
</feature>
<dbReference type="Proteomes" id="UP000007722">
    <property type="component" value="Chromosome"/>
</dbReference>
<accession>D7DTD3</accession>
<feature type="transmembrane region" description="Helical" evidence="1">
    <location>
        <begin position="97"/>
        <end position="120"/>
    </location>
</feature>
<keyword evidence="1" id="KW-0812">Transmembrane</keyword>
<dbReference type="AlphaFoldDB" id="D7DTD3"/>
<dbReference type="KEGG" id="mvo:Mvol_0734"/>
<evidence type="ECO:0000313" key="3">
    <source>
        <dbReference type="Proteomes" id="UP000007722"/>
    </source>
</evidence>
<feature type="transmembrane region" description="Helical" evidence="1">
    <location>
        <begin position="30"/>
        <end position="50"/>
    </location>
</feature>
<keyword evidence="3" id="KW-1185">Reference proteome</keyword>
<keyword evidence="1" id="KW-0472">Membrane</keyword>
<dbReference type="OrthoDB" id="76338at2157"/>
<keyword evidence="1" id="KW-1133">Transmembrane helix</keyword>
<dbReference type="EMBL" id="CP002057">
    <property type="protein sequence ID" value="ADI36393.1"/>
    <property type="molecule type" value="Genomic_DNA"/>
</dbReference>
<dbReference type="HOGENOM" id="CLU_128193_0_0_2"/>
<gene>
    <name evidence="2" type="ordered locus">Mvol_0734</name>
</gene>
<dbReference type="eggNOG" id="arCOG06631">
    <property type="taxonomic scope" value="Archaea"/>
</dbReference>
<proteinExistence type="predicted"/>
<dbReference type="InParanoid" id="D7DTD3"/>
<evidence type="ECO:0000256" key="1">
    <source>
        <dbReference type="SAM" id="Phobius"/>
    </source>
</evidence>
<sequence>MYYLSIAIVIVSSIFYHILQKSISQEVNPFISLLITYIMSIIACIFVLLIQYYNGELNLTNITSAFKQLNWASYGLGLVIVGLELGFLLAYRAGWNISVAALTTYIIVALLLIPVGVLFYKEGISSLKIMGVLLCLTGLFLINK</sequence>
<feature type="transmembrane region" description="Helical" evidence="1">
    <location>
        <begin position="127"/>
        <end position="143"/>
    </location>
</feature>
<evidence type="ECO:0000313" key="2">
    <source>
        <dbReference type="EMBL" id="ADI36393.1"/>
    </source>
</evidence>
<name>D7DTD3_METV3</name>
<organism evidence="2 3">
    <name type="scientific">Methanococcus voltae (strain ATCC BAA-1334 / A3)</name>
    <dbReference type="NCBI Taxonomy" id="456320"/>
    <lineage>
        <taxon>Archaea</taxon>
        <taxon>Methanobacteriati</taxon>
        <taxon>Methanobacteriota</taxon>
        <taxon>Methanomada group</taxon>
        <taxon>Methanococci</taxon>
        <taxon>Methanococcales</taxon>
        <taxon>Methanococcaceae</taxon>
        <taxon>Methanococcus</taxon>
    </lineage>
</organism>